<dbReference type="AlphaFoldDB" id="A0A699ZTI2"/>
<organism evidence="1 2">
    <name type="scientific">Haematococcus lacustris</name>
    <name type="common">Green alga</name>
    <name type="synonym">Haematococcus pluvialis</name>
    <dbReference type="NCBI Taxonomy" id="44745"/>
    <lineage>
        <taxon>Eukaryota</taxon>
        <taxon>Viridiplantae</taxon>
        <taxon>Chlorophyta</taxon>
        <taxon>core chlorophytes</taxon>
        <taxon>Chlorophyceae</taxon>
        <taxon>CS clade</taxon>
        <taxon>Chlamydomonadales</taxon>
        <taxon>Haematococcaceae</taxon>
        <taxon>Haematococcus</taxon>
    </lineage>
</organism>
<feature type="non-terminal residue" evidence="1">
    <location>
        <position position="46"/>
    </location>
</feature>
<accession>A0A699ZTI2</accession>
<evidence type="ECO:0000313" key="1">
    <source>
        <dbReference type="EMBL" id="GFH24490.1"/>
    </source>
</evidence>
<name>A0A699ZTI2_HAELA</name>
<feature type="non-terminal residue" evidence="1">
    <location>
        <position position="1"/>
    </location>
</feature>
<evidence type="ECO:0000313" key="2">
    <source>
        <dbReference type="Proteomes" id="UP000485058"/>
    </source>
</evidence>
<dbReference type="Proteomes" id="UP000485058">
    <property type="component" value="Unassembled WGS sequence"/>
</dbReference>
<comment type="caution">
    <text evidence="1">The sequence shown here is derived from an EMBL/GenBank/DDBJ whole genome shotgun (WGS) entry which is preliminary data.</text>
</comment>
<proteinExistence type="predicted"/>
<sequence length="46" mass="5153">MGLLMAQFDGLCKNMTYQELYLLQSIGDLYDLKVLFPPDPAPSKSS</sequence>
<reference evidence="1 2" key="1">
    <citation type="submission" date="2020-02" db="EMBL/GenBank/DDBJ databases">
        <title>Draft genome sequence of Haematococcus lacustris strain NIES-144.</title>
        <authorList>
            <person name="Morimoto D."/>
            <person name="Nakagawa S."/>
            <person name="Yoshida T."/>
            <person name="Sawayama S."/>
        </authorList>
    </citation>
    <scope>NUCLEOTIDE SEQUENCE [LARGE SCALE GENOMIC DNA]</scope>
    <source>
        <strain evidence="1 2">NIES-144</strain>
    </source>
</reference>
<protein>
    <submittedName>
        <fullName evidence="1">Uncharacterized protein</fullName>
    </submittedName>
</protein>
<gene>
    <name evidence="1" type="ORF">HaLaN_22298</name>
</gene>
<dbReference type="EMBL" id="BLLF01002549">
    <property type="protein sequence ID" value="GFH24490.1"/>
    <property type="molecule type" value="Genomic_DNA"/>
</dbReference>
<keyword evidence="2" id="KW-1185">Reference proteome</keyword>